<accession>A0ACC3YPU1</accession>
<reference evidence="1 2" key="1">
    <citation type="journal article" date="2020" name="Phytopathology">
        <title>Genome Sequence Resources of Colletotrichum truncatum, C. plurivorum, C. musicola, and C. sojae: Four Species Pathogenic to Soybean (Glycine max).</title>
        <authorList>
            <person name="Rogerio F."/>
            <person name="Boufleur T.R."/>
            <person name="Ciampi-Guillardi M."/>
            <person name="Sukno S.A."/>
            <person name="Thon M.R."/>
            <person name="Massola Junior N.S."/>
            <person name="Baroncelli R."/>
        </authorList>
    </citation>
    <scope>NUCLEOTIDE SEQUENCE [LARGE SCALE GENOMIC DNA]</scope>
    <source>
        <strain evidence="1 2">CMES1059</strain>
    </source>
</reference>
<name>A0ACC3YPU1_COLTU</name>
<dbReference type="EMBL" id="VUJX02000007">
    <property type="protein sequence ID" value="KAL0933944.1"/>
    <property type="molecule type" value="Genomic_DNA"/>
</dbReference>
<evidence type="ECO:0000313" key="2">
    <source>
        <dbReference type="Proteomes" id="UP000805649"/>
    </source>
</evidence>
<gene>
    <name evidence="1" type="ORF">CTRU02_210743</name>
</gene>
<proteinExistence type="predicted"/>
<dbReference type="Proteomes" id="UP000805649">
    <property type="component" value="Unassembled WGS sequence"/>
</dbReference>
<comment type="caution">
    <text evidence="1">The sequence shown here is derived from an EMBL/GenBank/DDBJ whole genome shotgun (WGS) entry which is preliminary data.</text>
</comment>
<evidence type="ECO:0000313" key="1">
    <source>
        <dbReference type="EMBL" id="KAL0933944.1"/>
    </source>
</evidence>
<sequence length="282" mass="31726">MAELKPYRFGYYLWNYVPNIIAAILFAWIFALLTITLLWKMCKTKTWYFTAFVIGGLCEHFHGSVEVIGFAARASAHSKTDQLMPFVIQNTFILLAPALFAASIYMILGRVIIACNGQAHSLVPMRWLTKTFVLGDVLSFTVQGGAAGLMATGDNAALGEKIVVAGLFIQIIIFGFFMVTTVVFHFRMSRHATVESQDPEVAWRQRLAILYAVSILIMVRSVFRVAEFVQGQEGYLLQNEWPIYVFDALLMALVMAAFVLRYPGTFGRHTPKSDSVLLRSWK</sequence>
<organism evidence="1 2">
    <name type="scientific">Colletotrichum truncatum</name>
    <name type="common">Anthracnose fungus</name>
    <name type="synonym">Colletotrichum capsici</name>
    <dbReference type="NCBI Taxonomy" id="5467"/>
    <lineage>
        <taxon>Eukaryota</taxon>
        <taxon>Fungi</taxon>
        <taxon>Dikarya</taxon>
        <taxon>Ascomycota</taxon>
        <taxon>Pezizomycotina</taxon>
        <taxon>Sordariomycetes</taxon>
        <taxon>Hypocreomycetidae</taxon>
        <taxon>Glomerellales</taxon>
        <taxon>Glomerellaceae</taxon>
        <taxon>Colletotrichum</taxon>
        <taxon>Colletotrichum truncatum species complex</taxon>
    </lineage>
</organism>
<protein>
    <submittedName>
        <fullName evidence="1">RTA1 like protein</fullName>
    </submittedName>
</protein>
<keyword evidence="2" id="KW-1185">Reference proteome</keyword>